<comment type="catalytic activity">
    <reaction evidence="1 9">
        <text>a ribonucleoside 5'-phosphate + H2O = a ribonucleoside + phosphate</text>
        <dbReference type="Rhea" id="RHEA:12484"/>
        <dbReference type="ChEBI" id="CHEBI:15377"/>
        <dbReference type="ChEBI" id="CHEBI:18254"/>
        <dbReference type="ChEBI" id="CHEBI:43474"/>
        <dbReference type="ChEBI" id="CHEBI:58043"/>
        <dbReference type="EC" id="3.1.3.5"/>
    </reaction>
</comment>
<comment type="cofactor">
    <cofactor evidence="9">
        <name>a divalent metal cation</name>
        <dbReference type="ChEBI" id="CHEBI:60240"/>
    </cofactor>
    <text evidence="9">Binds 1 divalent metal cation per subunit.</text>
</comment>
<evidence type="ECO:0000256" key="6">
    <source>
        <dbReference type="ARBA" id="ARBA00022723"/>
    </source>
</evidence>
<dbReference type="Gene3D" id="3.40.1210.10">
    <property type="entry name" value="Survival protein SurE-like phosphatase/nucleotidase"/>
    <property type="match status" value="1"/>
</dbReference>
<keyword evidence="12" id="KW-1185">Reference proteome</keyword>
<dbReference type="Pfam" id="PF01975">
    <property type="entry name" value="SurE"/>
    <property type="match status" value="1"/>
</dbReference>
<dbReference type="NCBIfam" id="NF001490">
    <property type="entry name" value="PRK00346.1-4"/>
    <property type="match status" value="1"/>
</dbReference>
<feature type="binding site" evidence="9">
    <location>
        <position position="9"/>
    </location>
    <ligand>
        <name>a divalent metal cation</name>
        <dbReference type="ChEBI" id="CHEBI:60240"/>
    </ligand>
</feature>
<protein>
    <recommendedName>
        <fullName evidence="9">5'-nucleotidase SurE</fullName>
        <ecNumber evidence="9">3.1.3.5</ecNumber>
    </recommendedName>
    <alternativeName>
        <fullName evidence="9">Nucleoside 5'-monophosphate phosphohydrolase</fullName>
    </alternativeName>
</protein>
<dbReference type="HAMAP" id="MF_00060">
    <property type="entry name" value="SurE"/>
    <property type="match status" value="1"/>
</dbReference>
<dbReference type="PANTHER" id="PTHR30457">
    <property type="entry name" value="5'-NUCLEOTIDASE SURE"/>
    <property type="match status" value="1"/>
</dbReference>
<evidence type="ECO:0000313" key="11">
    <source>
        <dbReference type="EMBL" id="ADG82778.1"/>
    </source>
</evidence>
<evidence type="ECO:0000256" key="2">
    <source>
        <dbReference type="ARBA" id="ARBA00001946"/>
    </source>
</evidence>
<dbReference type="GO" id="GO:0046872">
    <property type="term" value="F:metal ion binding"/>
    <property type="evidence" value="ECO:0007669"/>
    <property type="project" value="UniProtKB-UniRule"/>
</dbReference>
<dbReference type="GO" id="GO:0005737">
    <property type="term" value="C:cytoplasm"/>
    <property type="evidence" value="ECO:0007669"/>
    <property type="project" value="UniProtKB-SubCell"/>
</dbReference>
<dbReference type="PANTHER" id="PTHR30457:SF12">
    <property type="entry name" value="5'_3'-NUCLEOTIDASE SURE"/>
    <property type="match status" value="1"/>
</dbReference>
<name>D5X858_THEPJ</name>
<feature type="binding site" evidence="9">
    <location>
        <position position="8"/>
    </location>
    <ligand>
        <name>a divalent metal cation</name>
        <dbReference type="ChEBI" id="CHEBI:60240"/>
    </ligand>
</feature>
<keyword evidence="7 9" id="KW-0547">Nucleotide-binding</keyword>
<proteinExistence type="inferred from homology"/>
<evidence type="ECO:0000256" key="1">
    <source>
        <dbReference type="ARBA" id="ARBA00000815"/>
    </source>
</evidence>
<comment type="subcellular location">
    <subcellularLocation>
        <location evidence="3 9">Cytoplasm</location>
    </subcellularLocation>
</comment>
<evidence type="ECO:0000256" key="3">
    <source>
        <dbReference type="ARBA" id="ARBA00004496"/>
    </source>
</evidence>
<dbReference type="NCBIfam" id="TIGR00087">
    <property type="entry name" value="surE"/>
    <property type="match status" value="1"/>
</dbReference>
<sequence>MKILLSNDDGINAAGIQALREAMETIGEVVIVAPDRPKSASGHGITVHKPLRVDEIRYSNSSTKGYAVNGTPSDCVKLALEGLLTKRPDIVVSGINFGPNLGTDVLYSGTVSAALEGVIHGIPSIAVSLASYEKEDYTLAARTAIQIVKAVVEKGLPDETLLNINVPAVPEKEIKGITVTKLGKRIYKNTFEKRKDPRGRDYYWMAGEAVDLAGDPDTDINAVKRNEISVTPIVFDITNYQLIKKLQEWNLSLER</sequence>
<accession>D5X858</accession>
<comment type="cofactor">
    <cofactor evidence="2">
        <name>Mg(2+)</name>
        <dbReference type="ChEBI" id="CHEBI:18420"/>
    </cofactor>
</comment>
<dbReference type="EMBL" id="CP002028">
    <property type="protein sequence ID" value="ADG82778.1"/>
    <property type="molecule type" value="Genomic_DNA"/>
</dbReference>
<evidence type="ECO:0000256" key="7">
    <source>
        <dbReference type="ARBA" id="ARBA00022741"/>
    </source>
</evidence>
<dbReference type="SUPFAM" id="SSF64167">
    <property type="entry name" value="SurE-like"/>
    <property type="match status" value="1"/>
</dbReference>
<dbReference type="GO" id="GO:0008254">
    <property type="term" value="F:3'-nucleotidase activity"/>
    <property type="evidence" value="ECO:0007669"/>
    <property type="project" value="TreeGrafter"/>
</dbReference>
<gene>
    <name evidence="9" type="primary">surE</name>
    <name evidence="11" type="ordered locus">TherJR_1929</name>
</gene>
<dbReference type="RefSeq" id="WP_013120788.1">
    <property type="nucleotide sequence ID" value="NC_014152.1"/>
</dbReference>
<evidence type="ECO:0000259" key="10">
    <source>
        <dbReference type="Pfam" id="PF01975"/>
    </source>
</evidence>
<dbReference type="AlphaFoldDB" id="D5X858"/>
<dbReference type="InterPro" id="IPR036523">
    <property type="entry name" value="SurE-like_sf"/>
</dbReference>
<dbReference type="eggNOG" id="COG0496">
    <property type="taxonomic scope" value="Bacteria"/>
</dbReference>
<organism evidence="11 12">
    <name type="scientific">Thermincola potens (strain JR)</name>
    <dbReference type="NCBI Taxonomy" id="635013"/>
    <lineage>
        <taxon>Bacteria</taxon>
        <taxon>Bacillati</taxon>
        <taxon>Bacillota</taxon>
        <taxon>Clostridia</taxon>
        <taxon>Eubacteriales</taxon>
        <taxon>Thermincolaceae</taxon>
        <taxon>Thermincola</taxon>
    </lineage>
</organism>
<dbReference type="InterPro" id="IPR002828">
    <property type="entry name" value="SurE-like_Pase/nucleotidase"/>
</dbReference>
<keyword evidence="6 9" id="KW-0479">Metal-binding</keyword>
<evidence type="ECO:0000313" key="12">
    <source>
        <dbReference type="Proteomes" id="UP000002377"/>
    </source>
</evidence>
<dbReference type="GO" id="GO:0004309">
    <property type="term" value="F:exopolyphosphatase activity"/>
    <property type="evidence" value="ECO:0007669"/>
    <property type="project" value="TreeGrafter"/>
</dbReference>
<reference evidence="11 12" key="1">
    <citation type="submission" date="2010-05" db="EMBL/GenBank/DDBJ databases">
        <title>Complete sequence of Thermincola sp. JR.</title>
        <authorList>
            <consortium name="US DOE Joint Genome Institute"/>
            <person name="Lucas S."/>
            <person name="Copeland A."/>
            <person name="Lapidus A."/>
            <person name="Cheng J.-F."/>
            <person name="Bruce D."/>
            <person name="Goodwin L."/>
            <person name="Pitluck S."/>
            <person name="Chertkov O."/>
            <person name="Detter J.C."/>
            <person name="Han C."/>
            <person name="Tapia R."/>
            <person name="Land M."/>
            <person name="Hauser L."/>
            <person name="Kyrpides N."/>
            <person name="Mikhailova N."/>
            <person name="Hazen T.C."/>
            <person name="Woyke T."/>
        </authorList>
    </citation>
    <scope>NUCLEOTIDE SEQUENCE [LARGE SCALE GENOMIC DNA]</scope>
    <source>
        <strain evidence="11 12">JR</strain>
    </source>
</reference>
<comment type="similarity">
    <text evidence="4 9">Belongs to the SurE nucleotidase family.</text>
</comment>
<dbReference type="NCBIfam" id="NF001492">
    <property type="entry name" value="PRK00346.2-2"/>
    <property type="match status" value="1"/>
</dbReference>
<dbReference type="GO" id="GO:0008253">
    <property type="term" value="F:5'-nucleotidase activity"/>
    <property type="evidence" value="ECO:0007669"/>
    <property type="project" value="UniProtKB-UniRule"/>
</dbReference>
<evidence type="ECO:0000256" key="4">
    <source>
        <dbReference type="ARBA" id="ARBA00011062"/>
    </source>
</evidence>
<dbReference type="KEGG" id="tjr:TherJR_1929"/>
<dbReference type="Proteomes" id="UP000002377">
    <property type="component" value="Chromosome"/>
</dbReference>
<dbReference type="STRING" id="635013.TherJR_1929"/>
<dbReference type="FunFam" id="3.40.1210.10:FF:000001">
    <property type="entry name" value="5'/3'-nucleotidase SurE"/>
    <property type="match status" value="1"/>
</dbReference>
<feature type="binding site" evidence="9">
    <location>
        <position position="39"/>
    </location>
    <ligand>
        <name>a divalent metal cation</name>
        <dbReference type="ChEBI" id="CHEBI:60240"/>
    </ligand>
</feature>
<keyword evidence="5 9" id="KW-0963">Cytoplasm</keyword>
<feature type="domain" description="Survival protein SurE-like phosphatase/nucleotidase" evidence="10">
    <location>
        <begin position="3"/>
        <end position="188"/>
    </location>
</feature>
<dbReference type="GO" id="GO:0000166">
    <property type="term" value="F:nucleotide binding"/>
    <property type="evidence" value="ECO:0007669"/>
    <property type="project" value="UniProtKB-KW"/>
</dbReference>
<dbReference type="OrthoDB" id="9780815at2"/>
<evidence type="ECO:0000256" key="5">
    <source>
        <dbReference type="ARBA" id="ARBA00022490"/>
    </source>
</evidence>
<comment type="function">
    <text evidence="9">Nucleotidase that shows phosphatase activity on nucleoside 5'-monophosphates.</text>
</comment>
<evidence type="ECO:0000256" key="9">
    <source>
        <dbReference type="HAMAP-Rule" id="MF_00060"/>
    </source>
</evidence>
<keyword evidence="8 9" id="KW-0378">Hydrolase</keyword>
<evidence type="ECO:0000256" key="8">
    <source>
        <dbReference type="ARBA" id="ARBA00022801"/>
    </source>
</evidence>
<dbReference type="HOGENOM" id="CLU_045192_1_3_9"/>
<dbReference type="InterPro" id="IPR030048">
    <property type="entry name" value="SurE"/>
</dbReference>
<feature type="binding site" evidence="9">
    <location>
        <position position="96"/>
    </location>
    <ligand>
        <name>a divalent metal cation</name>
        <dbReference type="ChEBI" id="CHEBI:60240"/>
    </ligand>
</feature>
<dbReference type="EC" id="3.1.3.5" evidence="9"/>